<feature type="compositionally biased region" description="Basic and acidic residues" evidence="3">
    <location>
        <begin position="89"/>
        <end position="99"/>
    </location>
</feature>
<name>A0A2U9CJC7_SCOMX</name>
<proteinExistence type="inferred from homology"/>
<keyword evidence="4" id="KW-0969">Cilium</keyword>
<dbReference type="PANTHER" id="PTHR33724">
    <property type="entry name" value="INTRAFLAGELLAR TRANSPORT PROTEIN 43 HOMOLOG"/>
    <property type="match status" value="1"/>
</dbReference>
<dbReference type="InterPro" id="IPR029302">
    <property type="entry name" value="IFT43"/>
</dbReference>
<evidence type="ECO:0000256" key="2">
    <source>
        <dbReference type="ARBA" id="ARBA00022794"/>
    </source>
</evidence>
<feature type="region of interest" description="Disordered" evidence="3">
    <location>
        <begin position="338"/>
        <end position="379"/>
    </location>
</feature>
<evidence type="ECO:0000313" key="4">
    <source>
        <dbReference type="EMBL" id="AWP16598.1"/>
    </source>
</evidence>
<comment type="similarity">
    <text evidence="1">Belongs to the IFT43 family.</text>
</comment>
<dbReference type="Proteomes" id="UP000246464">
    <property type="component" value="Chromosome 17"/>
</dbReference>
<dbReference type="STRING" id="52904.ENSSMAP00000007892"/>
<dbReference type="AlphaFoldDB" id="A0A2U9CJC7"/>
<gene>
    <name evidence="4" type="ORF">SMAX5B_000513</name>
</gene>
<feature type="region of interest" description="Disordered" evidence="3">
    <location>
        <begin position="36"/>
        <end position="115"/>
    </location>
</feature>
<feature type="compositionally biased region" description="Low complexity" evidence="3">
    <location>
        <begin position="71"/>
        <end position="84"/>
    </location>
</feature>
<accession>A0A2U9CJC7</accession>
<evidence type="ECO:0000313" key="5">
    <source>
        <dbReference type="Proteomes" id="UP000246464"/>
    </source>
</evidence>
<keyword evidence="5" id="KW-1185">Reference proteome</keyword>
<evidence type="ECO:0000256" key="3">
    <source>
        <dbReference type="SAM" id="MobiDB-lite"/>
    </source>
</evidence>
<dbReference type="EMBL" id="CP026259">
    <property type="protein sequence ID" value="AWP16598.1"/>
    <property type="molecule type" value="Genomic_DNA"/>
</dbReference>
<sequence>MPERGCNMPAPNMYTHTHTHTHRLFFVAKSGRRARLAADQSSFEDSRHQRKSSTTASMGDAPPPKPARRQGGWAEESSGSGSAKSSRRPAAEDVEDRRLQPQTPQGSDDEGDIPVIPDLDEVQEEDLTMQIAAPPSIQVNRVMTYRDLDNDLKYYSAFQTLDGEIDLKLLTKVLAPEQEVKEDDVSWDWDHLFTEVSSELLMEWDQGENEEPAALPVAVGGLAAMGKGSPRSSEQGQVKVAWMPAAARYTPAPLCLVAVGDKAKADGRVVVLALWQRRESHEKQRESCVVIVFGAWICCWVEGGAGCGPATPLECVNERERGQEESEGSTTEVLTEGIEGAEIAPVPAQQPLSRASPENEERGEAPSAEGSPWSLRPARGRGLLGLRDCATGVSQW</sequence>
<dbReference type="Pfam" id="PF15305">
    <property type="entry name" value="IFT43"/>
    <property type="match status" value="1"/>
</dbReference>
<dbReference type="GO" id="GO:0005929">
    <property type="term" value="C:cilium"/>
    <property type="evidence" value="ECO:0007669"/>
    <property type="project" value="TreeGrafter"/>
</dbReference>
<evidence type="ECO:0000256" key="1">
    <source>
        <dbReference type="ARBA" id="ARBA00007563"/>
    </source>
</evidence>
<dbReference type="PANTHER" id="PTHR33724:SF1">
    <property type="entry name" value="INTRAFLAGELLAR TRANSPORT PROTEIN 43 HOMOLOG"/>
    <property type="match status" value="1"/>
</dbReference>
<dbReference type="GO" id="GO:0030991">
    <property type="term" value="C:intraciliary transport particle A"/>
    <property type="evidence" value="ECO:0007669"/>
    <property type="project" value="InterPro"/>
</dbReference>
<reference evidence="4 5" key="1">
    <citation type="submission" date="2017-12" db="EMBL/GenBank/DDBJ databases">
        <title>Integrating genomic resources of turbot (Scophthalmus maximus) in depth evaluation of genetic and physical mapping variation across individuals.</title>
        <authorList>
            <person name="Martinez P."/>
        </authorList>
    </citation>
    <scope>NUCLEOTIDE SEQUENCE [LARGE SCALE GENOMIC DNA]</scope>
</reference>
<keyword evidence="4" id="KW-0282">Flagellum</keyword>
<keyword evidence="2" id="KW-0970">Cilium biogenesis/degradation</keyword>
<protein>
    <submittedName>
        <fullName evidence="4">Putative intraflagellar transport protein 43-like</fullName>
    </submittedName>
</protein>
<dbReference type="GO" id="GO:0035721">
    <property type="term" value="P:intraciliary retrograde transport"/>
    <property type="evidence" value="ECO:0007669"/>
    <property type="project" value="TreeGrafter"/>
</dbReference>
<organism evidence="4 5">
    <name type="scientific">Scophthalmus maximus</name>
    <name type="common">Turbot</name>
    <name type="synonym">Psetta maxima</name>
    <dbReference type="NCBI Taxonomy" id="52904"/>
    <lineage>
        <taxon>Eukaryota</taxon>
        <taxon>Metazoa</taxon>
        <taxon>Chordata</taxon>
        <taxon>Craniata</taxon>
        <taxon>Vertebrata</taxon>
        <taxon>Euteleostomi</taxon>
        <taxon>Actinopterygii</taxon>
        <taxon>Neopterygii</taxon>
        <taxon>Teleostei</taxon>
        <taxon>Neoteleostei</taxon>
        <taxon>Acanthomorphata</taxon>
        <taxon>Carangaria</taxon>
        <taxon>Pleuronectiformes</taxon>
        <taxon>Pleuronectoidei</taxon>
        <taxon>Scophthalmidae</taxon>
        <taxon>Scophthalmus</taxon>
    </lineage>
</organism>
<keyword evidence="4" id="KW-0966">Cell projection</keyword>